<dbReference type="OrthoDB" id="882224at2"/>
<dbReference type="AlphaFoldDB" id="A0A1Q2CFB5"/>
<gene>
    <name evidence="1" type="ORF">RPIT_08340</name>
</gene>
<organism evidence="1 2">
    <name type="scientific">Tessaracoccus flavus</name>
    <dbReference type="NCBI Taxonomy" id="1610493"/>
    <lineage>
        <taxon>Bacteria</taxon>
        <taxon>Bacillati</taxon>
        <taxon>Actinomycetota</taxon>
        <taxon>Actinomycetes</taxon>
        <taxon>Propionibacteriales</taxon>
        <taxon>Propionibacteriaceae</taxon>
        <taxon>Tessaracoccus</taxon>
    </lineage>
</organism>
<dbReference type="Gene3D" id="2.40.350.10">
    <property type="entry name" value="SO1590-like"/>
    <property type="match status" value="1"/>
</dbReference>
<name>A0A1Q2CFB5_9ACTN</name>
<dbReference type="InterPro" id="IPR023159">
    <property type="entry name" value="SO1590-like_sf"/>
</dbReference>
<dbReference type="Pfam" id="PF11528">
    <property type="entry name" value="DUF3224"/>
    <property type="match status" value="1"/>
</dbReference>
<protein>
    <submittedName>
        <fullName evidence="1">Uncharacterized protein</fullName>
    </submittedName>
</protein>
<accession>A0A1Q2CFB5</accession>
<keyword evidence="2" id="KW-1185">Reference proteome</keyword>
<evidence type="ECO:0000313" key="1">
    <source>
        <dbReference type="EMBL" id="AQP44806.1"/>
    </source>
</evidence>
<dbReference type="KEGG" id="tfl:RPIT_08340"/>
<sequence>MVTNATFVIEITPSEGLLPTTGRFDFTKVWSGGAEGTSKGVMLSSGNAAKGTAGFVAMEVFEGRIGSLSGSVSLQQFGTMVGGEQRLTYEVVPGSGTDDFIGITGELHLTIDEDGLHHVRFDIA</sequence>
<dbReference type="EMBL" id="CP019605">
    <property type="protein sequence ID" value="AQP44806.1"/>
    <property type="molecule type" value="Genomic_DNA"/>
</dbReference>
<dbReference type="Proteomes" id="UP000188324">
    <property type="component" value="Chromosome"/>
</dbReference>
<dbReference type="RefSeq" id="WP_077342236.1">
    <property type="nucleotide sequence ID" value="NZ_CP019605.1"/>
</dbReference>
<dbReference type="SUPFAM" id="SSF159238">
    <property type="entry name" value="SO1590-like"/>
    <property type="match status" value="1"/>
</dbReference>
<reference evidence="1 2" key="1">
    <citation type="journal article" date="2016" name="Int. J. Syst. Evol. Microbiol.">
        <title>Tessaracoccus flavus sp. nov., isolated from the drainage system of a lindane-producing factory.</title>
        <authorList>
            <person name="Kumari R."/>
            <person name="Singh P."/>
            <person name="Schumann P."/>
            <person name="Lal R."/>
        </authorList>
    </citation>
    <scope>NUCLEOTIDE SEQUENCE [LARGE SCALE GENOMIC DNA]</scope>
    <source>
        <strain evidence="1 2">RP1T</strain>
    </source>
</reference>
<dbReference type="InterPro" id="IPR021607">
    <property type="entry name" value="DUF3224"/>
</dbReference>
<proteinExistence type="predicted"/>
<evidence type="ECO:0000313" key="2">
    <source>
        <dbReference type="Proteomes" id="UP000188324"/>
    </source>
</evidence>